<feature type="transmembrane region" description="Helical" evidence="10">
    <location>
        <begin position="309"/>
        <end position="327"/>
    </location>
</feature>
<evidence type="ECO:0000256" key="7">
    <source>
        <dbReference type="ARBA" id="ARBA00022825"/>
    </source>
</evidence>
<comment type="subcellular location">
    <subcellularLocation>
        <location evidence="2 10">Membrane</location>
        <topology evidence="2 10">Multi-pass membrane protein</topology>
    </subcellularLocation>
</comment>
<keyword evidence="7 10" id="KW-0720">Serine protease</keyword>
<dbReference type="Gene3D" id="1.20.1540.10">
    <property type="entry name" value="Rhomboid-like"/>
    <property type="match status" value="1"/>
</dbReference>
<dbReference type="SUPFAM" id="SSF144091">
    <property type="entry name" value="Rhomboid-like"/>
    <property type="match status" value="1"/>
</dbReference>
<dbReference type="InParanoid" id="A0A1C7NP85"/>
<dbReference type="InterPro" id="IPR035952">
    <property type="entry name" value="Rhomboid-like_sf"/>
</dbReference>
<feature type="compositionally biased region" description="Basic and acidic residues" evidence="11">
    <location>
        <begin position="1"/>
        <end position="19"/>
    </location>
</feature>
<proteinExistence type="inferred from homology"/>
<evidence type="ECO:0000256" key="4">
    <source>
        <dbReference type="ARBA" id="ARBA00022670"/>
    </source>
</evidence>
<evidence type="ECO:0000256" key="8">
    <source>
        <dbReference type="ARBA" id="ARBA00022989"/>
    </source>
</evidence>
<dbReference type="GO" id="GO:0004252">
    <property type="term" value="F:serine-type endopeptidase activity"/>
    <property type="evidence" value="ECO:0007669"/>
    <property type="project" value="InterPro"/>
</dbReference>
<evidence type="ECO:0000256" key="3">
    <source>
        <dbReference type="ARBA" id="ARBA00009045"/>
    </source>
</evidence>
<comment type="similarity">
    <text evidence="3 10">Belongs to the peptidase S54 family.</text>
</comment>
<evidence type="ECO:0000313" key="13">
    <source>
        <dbReference type="EMBL" id="OBZ90790.1"/>
    </source>
</evidence>
<feature type="transmembrane region" description="Helical" evidence="10">
    <location>
        <begin position="366"/>
        <end position="382"/>
    </location>
</feature>
<dbReference type="InterPro" id="IPR002610">
    <property type="entry name" value="Peptidase_S54_rhomboid-like"/>
</dbReference>
<protein>
    <recommendedName>
        <fullName evidence="10">Rhomboid-type serine protease</fullName>
        <ecNumber evidence="10">3.4.21.105</ecNumber>
    </recommendedName>
</protein>
<dbReference type="AlphaFoldDB" id="A0A1C7NP85"/>
<evidence type="ECO:0000256" key="6">
    <source>
        <dbReference type="ARBA" id="ARBA00022801"/>
    </source>
</evidence>
<feature type="compositionally biased region" description="Basic and acidic residues" evidence="11">
    <location>
        <begin position="34"/>
        <end position="46"/>
    </location>
</feature>
<dbReference type="EC" id="3.4.21.105" evidence="10"/>
<feature type="region of interest" description="Disordered" evidence="11">
    <location>
        <begin position="1"/>
        <end position="118"/>
    </location>
</feature>
<sequence length="468" mass="50982">MAGSIKEDSTKENTTHFAEDGFTSPITAHTPLPSDDKPTSPLDDKSSLASPRENQGKLEIDSTNYGPTFKEELGNHYDPSAVPATSALLTSGFAPPSSDEKSVPYHEASSVPPPPLHTEQRRVDTFVQRMKGYQQPNDLEGQFKAFPRSAPNDNRSFKGLLYRQICGGSRFATFTYTTAIIMIGVFIYELVRNNQLTGSVIQTSPSFNPMIGPNYMVLINMGSRFNPCMRTMSSWTPTTAVSNCYTSDSTCTVESLCGFGGFNGVTPNQTFRFFTSIFLHGGVVHILMNMITHFSLGSDVERTLGTPRYALLYLGSGVFGFVLSALLAGPTVSSMGCSGALFGIVGFTVIDLLFRWRQTRRPGRELCQLVFVVVISLVLGLLPGLDNFAHIGGLVMGLLIGTLISTVRSESSPRAKILAWSSKLVSLVLIVVLFIVCLRAFYNTSDLSTVCPNCKYLSCLPVNGWCDV</sequence>
<dbReference type="InterPro" id="IPR022764">
    <property type="entry name" value="Peptidase_S54_rhomboid_dom"/>
</dbReference>
<dbReference type="PANTHER" id="PTHR22936:SF69">
    <property type="entry name" value="RHOMBOID-LIKE PROTEIN"/>
    <property type="match status" value="1"/>
</dbReference>
<evidence type="ECO:0000256" key="1">
    <source>
        <dbReference type="ARBA" id="ARBA00000156"/>
    </source>
</evidence>
<feature type="transmembrane region" description="Helical" evidence="10">
    <location>
        <begin position="333"/>
        <end position="354"/>
    </location>
</feature>
<feature type="domain" description="Peptidase S54 rhomboid" evidence="12">
    <location>
        <begin position="268"/>
        <end position="405"/>
    </location>
</feature>
<feature type="transmembrane region" description="Helical" evidence="10">
    <location>
        <begin position="388"/>
        <end position="405"/>
    </location>
</feature>
<dbReference type="Proteomes" id="UP000093000">
    <property type="component" value="Unassembled WGS sequence"/>
</dbReference>
<keyword evidence="6 10" id="KW-0378">Hydrolase</keyword>
<evidence type="ECO:0000256" key="11">
    <source>
        <dbReference type="SAM" id="MobiDB-lite"/>
    </source>
</evidence>
<comment type="catalytic activity">
    <reaction evidence="1 10">
        <text>Cleaves type-1 transmembrane domains using a catalytic dyad composed of serine and histidine that are contributed by different transmembrane domains.</text>
        <dbReference type="EC" id="3.4.21.105"/>
    </reaction>
</comment>
<dbReference type="STRING" id="101091.A0A1C7NP85"/>
<comment type="function">
    <text evidence="10">Serine protease involved in intramembrane proteolysis.</text>
</comment>
<evidence type="ECO:0000256" key="10">
    <source>
        <dbReference type="RuleBase" id="RU362115"/>
    </source>
</evidence>
<feature type="transmembrane region" description="Helical" evidence="10">
    <location>
        <begin position="277"/>
        <end position="297"/>
    </location>
</feature>
<evidence type="ECO:0000256" key="5">
    <source>
        <dbReference type="ARBA" id="ARBA00022692"/>
    </source>
</evidence>
<keyword evidence="5 10" id="KW-0812">Transmembrane</keyword>
<keyword evidence="14" id="KW-1185">Reference proteome</keyword>
<evidence type="ECO:0000256" key="9">
    <source>
        <dbReference type="ARBA" id="ARBA00023136"/>
    </source>
</evidence>
<accession>A0A1C7NP85</accession>
<dbReference type="GO" id="GO:0016020">
    <property type="term" value="C:membrane"/>
    <property type="evidence" value="ECO:0007669"/>
    <property type="project" value="UniProtKB-SubCell"/>
</dbReference>
<feature type="transmembrane region" description="Helical" evidence="10">
    <location>
        <begin position="417"/>
        <end position="442"/>
    </location>
</feature>
<dbReference type="PANTHER" id="PTHR22936">
    <property type="entry name" value="RHOMBOID-RELATED"/>
    <property type="match status" value="1"/>
</dbReference>
<dbReference type="GO" id="GO:0006508">
    <property type="term" value="P:proteolysis"/>
    <property type="evidence" value="ECO:0007669"/>
    <property type="project" value="UniProtKB-KW"/>
</dbReference>
<evidence type="ECO:0000256" key="2">
    <source>
        <dbReference type="ARBA" id="ARBA00004141"/>
    </source>
</evidence>
<evidence type="ECO:0000259" key="12">
    <source>
        <dbReference type="Pfam" id="PF01694"/>
    </source>
</evidence>
<dbReference type="Pfam" id="PF01694">
    <property type="entry name" value="Rhomboid"/>
    <property type="match status" value="1"/>
</dbReference>
<dbReference type="OrthoDB" id="2146116at2759"/>
<reference evidence="13 14" key="1">
    <citation type="submission" date="2016-03" db="EMBL/GenBank/DDBJ databases">
        <title>Choanephora cucurbitarum.</title>
        <authorList>
            <person name="Min B."/>
            <person name="Park H."/>
            <person name="Park J.-H."/>
            <person name="Shin H.-D."/>
            <person name="Choi I.-G."/>
        </authorList>
    </citation>
    <scope>NUCLEOTIDE SEQUENCE [LARGE SCALE GENOMIC DNA]</scope>
    <source>
        <strain evidence="13 14">KUS-F28377</strain>
    </source>
</reference>
<name>A0A1C7NP85_9FUNG</name>
<dbReference type="EMBL" id="LUGH01000034">
    <property type="protein sequence ID" value="OBZ90790.1"/>
    <property type="molecule type" value="Genomic_DNA"/>
</dbReference>
<gene>
    <name evidence="13" type="ORF">A0J61_01169</name>
</gene>
<comment type="caution">
    <text evidence="13">The sequence shown here is derived from an EMBL/GenBank/DDBJ whole genome shotgun (WGS) entry which is preliminary data.</text>
</comment>
<organism evidence="13 14">
    <name type="scientific">Choanephora cucurbitarum</name>
    <dbReference type="NCBI Taxonomy" id="101091"/>
    <lineage>
        <taxon>Eukaryota</taxon>
        <taxon>Fungi</taxon>
        <taxon>Fungi incertae sedis</taxon>
        <taxon>Mucoromycota</taxon>
        <taxon>Mucoromycotina</taxon>
        <taxon>Mucoromycetes</taxon>
        <taxon>Mucorales</taxon>
        <taxon>Mucorineae</taxon>
        <taxon>Choanephoraceae</taxon>
        <taxon>Choanephoroideae</taxon>
        <taxon>Choanephora</taxon>
    </lineage>
</organism>
<feature type="transmembrane region" description="Helical" evidence="10">
    <location>
        <begin position="171"/>
        <end position="191"/>
    </location>
</feature>
<keyword evidence="4 10" id="KW-0645">Protease</keyword>
<keyword evidence="8 10" id="KW-1133">Transmembrane helix</keyword>
<keyword evidence="9 10" id="KW-0472">Membrane</keyword>
<evidence type="ECO:0000313" key="14">
    <source>
        <dbReference type="Proteomes" id="UP000093000"/>
    </source>
</evidence>